<evidence type="ECO:0000256" key="2">
    <source>
        <dbReference type="SAM" id="Phobius"/>
    </source>
</evidence>
<dbReference type="AlphaFoldDB" id="A0A193LJC5"/>
<dbReference type="KEGG" id="woc:BA177_16075"/>
<dbReference type="Proteomes" id="UP000092695">
    <property type="component" value="Chromosome"/>
</dbReference>
<dbReference type="STRING" id="1548547.BA177_16075"/>
<feature type="compositionally biased region" description="Polar residues" evidence="1">
    <location>
        <begin position="586"/>
        <end position="603"/>
    </location>
</feature>
<feature type="transmembrane region" description="Helical" evidence="2">
    <location>
        <begin position="200"/>
        <end position="222"/>
    </location>
</feature>
<evidence type="ECO:0000259" key="3">
    <source>
        <dbReference type="Pfam" id="PF12158"/>
    </source>
</evidence>
<feature type="region of interest" description="Disordered" evidence="1">
    <location>
        <begin position="582"/>
        <end position="603"/>
    </location>
</feature>
<evidence type="ECO:0000313" key="5">
    <source>
        <dbReference type="Proteomes" id="UP000092695"/>
    </source>
</evidence>
<feature type="transmembrane region" description="Helical" evidence="2">
    <location>
        <begin position="143"/>
        <end position="164"/>
    </location>
</feature>
<reference evidence="4 5" key="1">
    <citation type="submission" date="2016-06" db="EMBL/GenBank/DDBJ databases">
        <title>Complete genome sequence of a deep-branching marine Gamma Proteobacterium Woeseia oceani type strain XK5.</title>
        <authorList>
            <person name="Mu D."/>
            <person name="Du Z."/>
        </authorList>
    </citation>
    <scope>NUCLEOTIDE SEQUENCE [LARGE SCALE GENOMIC DNA]</scope>
    <source>
        <strain evidence="4 5">XK5</strain>
    </source>
</reference>
<sequence>MHIVAADCFMKGKIGLSLFGLPFFAVGLWMSWSISAAFLDYWQMQDWQSADAQLHTAGYRTHQGDDSRSYEAYATYSYTINGQSYNGSRVAISGGADNIGDYQTDTGNRLATTLAQGAPITVYVNPGNHSEAIIDRELRWGLLGFKSIFLFVFGGVGLGLLIYARRSRSSADTDALAESGTPWLQNNAWQTAEIRSGSKATMWVAVGFALFWNLISAPLPFLVYDEILNNGNPAAWLGILFPLIGIGLLVFAGKRVAEWRRFGAAPLVLDPFPGSIGGHVGGTIDLKLPFNPDTTFELTLTCIESYISGSGKNRSRREKAEWQDSALAHSEPGGRGTRVVFRFDVPADLDPADARRNNDRYRLWRININAELPGADFDRDYDIPVYPTATRSRHLPAMAIQSTQSLKASRAEQRIRELFRFDQYAAGKRLYFPMGQKLAGPLGGIFFGAIFIASGWFLAYRGDSPLFGLVFGLVGGLIALAAIYLLFRSLEVIQDGSALVSVRRVCGIPVSRRRLEKHSIDRLHKHSSMQSQSGGKHVVYYSVYALDYAGEKLLLGEGFKGQSEATAAMDFISREFQLPAKHRATADTNSPSTDDSNLLTDNY</sequence>
<dbReference type="InterPro" id="IPR021994">
    <property type="entry name" value="DUF3592"/>
</dbReference>
<feature type="transmembrane region" description="Helical" evidence="2">
    <location>
        <begin position="234"/>
        <end position="252"/>
    </location>
</feature>
<name>A0A193LJC5_9GAMM</name>
<proteinExistence type="predicted"/>
<evidence type="ECO:0000313" key="4">
    <source>
        <dbReference type="EMBL" id="ANO52499.1"/>
    </source>
</evidence>
<dbReference type="Pfam" id="PF12158">
    <property type="entry name" value="DUF3592"/>
    <property type="match status" value="1"/>
</dbReference>
<keyword evidence="2" id="KW-1133">Transmembrane helix</keyword>
<dbReference type="EMBL" id="CP016268">
    <property type="protein sequence ID" value="ANO52499.1"/>
    <property type="molecule type" value="Genomic_DNA"/>
</dbReference>
<feature type="transmembrane region" description="Helical" evidence="2">
    <location>
        <begin position="18"/>
        <end position="39"/>
    </location>
</feature>
<organism evidence="4 5">
    <name type="scientific">Woeseia oceani</name>
    <dbReference type="NCBI Taxonomy" id="1548547"/>
    <lineage>
        <taxon>Bacteria</taxon>
        <taxon>Pseudomonadati</taxon>
        <taxon>Pseudomonadota</taxon>
        <taxon>Gammaproteobacteria</taxon>
        <taxon>Woeseiales</taxon>
        <taxon>Woeseiaceae</taxon>
        <taxon>Woeseia</taxon>
    </lineage>
</organism>
<evidence type="ECO:0000256" key="1">
    <source>
        <dbReference type="SAM" id="MobiDB-lite"/>
    </source>
</evidence>
<keyword evidence="2" id="KW-0812">Transmembrane</keyword>
<accession>A0A193LJC5</accession>
<feature type="domain" description="DUF3592" evidence="3">
    <location>
        <begin position="59"/>
        <end position="138"/>
    </location>
</feature>
<feature type="transmembrane region" description="Helical" evidence="2">
    <location>
        <begin position="466"/>
        <end position="487"/>
    </location>
</feature>
<feature type="transmembrane region" description="Helical" evidence="2">
    <location>
        <begin position="438"/>
        <end position="460"/>
    </location>
</feature>
<protein>
    <recommendedName>
        <fullName evidence="3">DUF3592 domain-containing protein</fullName>
    </recommendedName>
</protein>
<keyword evidence="2" id="KW-0472">Membrane</keyword>
<gene>
    <name evidence="4" type="ORF">BA177_16075</name>
</gene>
<keyword evidence="5" id="KW-1185">Reference proteome</keyword>